<name>A0A367ZPE3_9BACT</name>
<dbReference type="Pfam" id="PF07963">
    <property type="entry name" value="N_methyl"/>
    <property type="match status" value="1"/>
</dbReference>
<evidence type="ECO:0000313" key="3">
    <source>
        <dbReference type="Proteomes" id="UP000252355"/>
    </source>
</evidence>
<keyword evidence="1" id="KW-0472">Membrane</keyword>
<accession>A0A367ZPE3</accession>
<evidence type="ECO:0000256" key="1">
    <source>
        <dbReference type="SAM" id="Phobius"/>
    </source>
</evidence>
<reference evidence="2 3" key="1">
    <citation type="submission" date="2018-05" db="EMBL/GenBank/DDBJ databases">
        <title>A metagenomic window into the 2 km-deep terrestrial subsurface aquifer revealed taxonomically and functionally diverse microbial community comprising novel uncultured bacterial lineages.</title>
        <authorList>
            <person name="Kadnikov V.V."/>
            <person name="Mardanov A.V."/>
            <person name="Beletsky A.V."/>
            <person name="Banks D."/>
            <person name="Pimenov N.V."/>
            <person name="Frank Y.A."/>
            <person name="Karnachuk O.V."/>
            <person name="Ravin N.V."/>
        </authorList>
    </citation>
    <scope>NUCLEOTIDE SEQUENCE [LARGE SCALE GENOMIC DNA]</scope>
    <source>
        <strain evidence="2">BY5</strain>
    </source>
</reference>
<dbReference type="Proteomes" id="UP000252355">
    <property type="component" value="Unassembled WGS sequence"/>
</dbReference>
<proteinExistence type="predicted"/>
<feature type="transmembrane region" description="Helical" evidence="1">
    <location>
        <begin position="7"/>
        <end position="27"/>
    </location>
</feature>
<comment type="caution">
    <text evidence="2">The sequence shown here is derived from an EMBL/GenBank/DDBJ whole genome shotgun (WGS) entry which is preliminary data.</text>
</comment>
<sequence length="155" mass="18076">MRPARGITLVEVVLALFILALVLGPFLRNLVGQAQVGEDTEKLQMATKILQSMKEEVCTVRFRDFWTYAGKNQPDQDGWYVLDDMFWPHSKDEVMAYQKKYRDFEASGTFKFVKRQGRPPDDRSMVFFRVFVAWFQPNQGRQVRSTSMIVIEPKS</sequence>
<keyword evidence="1" id="KW-0812">Transmembrane</keyword>
<dbReference type="AlphaFoldDB" id="A0A367ZPE3"/>
<dbReference type="InterPro" id="IPR012902">
    <property type="entry name" value="N_methyl_site"/>
</dbReference>
<keyword evidence="1" id="KW-1133">Transmembrane helix</keyword>
<dbReference type="EMBL" id="QOQW01000014">
    <property type="protein sequence ID" value="RCK79252.1"/>
    <property type="molecule type" value="Genomic_DNA"/>
</dbReference>
<evidence type="ECO:0008006" key="4">
    <source>
        <dbReference type="Google" id="ProtNLM"/>
    </source>
</evidence>
<evidence type="ECO:0000313" key="2">
    <source>
        <dbReference type="EMBL" id="RCK79252.1"/>
    </source>
</evidence>
<organism evidence="2 3">
    <name type="scientific">Candidatus Ozemobacter sibiricus</name>
    <dbReference type="NCBI Taxonomy" id="2268124"/>
    <lineage>
        <taxon>Bacteria</taxon>
        <taxon>Candidatus Ozemobacteria</taxon>
        <taxon>Candidatus Ozemobacterales</taxon>
        <taxon>Candidatus Ozemobacteraceae</taxon>
        <taxon>Candidatus Ozemobacter</taxon>
    </lineage>
</organism>
<protein>
    <recommendedName>
        <fullName evidence="4">Prepilin-type N-terminal cleavage/methylation domain-containing protein</fullName>
    </recommendedName>
</protein>
<gene>
    <name evidence="2" type="ORF">OZSIB_0123</name>
</gene>